<keyword evidence="2" id="KW-1185">Reference proteome</keyword>
<dbReference type="EMBL" id="MCFD01000004">
    <property type="protein sequence ID" value="ORX71292.1"/>
    <property type="molecule type" value="Genomic_DNA"/>
</dbReference>
<evidence type="ECO:0000313" key="2">
    <source>
        <dbReference type="Proteomes" id="UP000193922"/>
    </source>
</evidence>
<dbReference type="Proteomes" id="UP000193922">
    <property type="component" value="Unassembled WGS sequence"/>
</dbReference>
<proteinExistence type="predicted"/>
<gene>
    <name evidence="1" type="ORF">DL89DRAFT_266316</name>
</gene>
<dbReference type="GeneID" id="63803683"/>
<reference evidence="1 2" key="1">
    <citation type="submission" date="2016-07" db="EMBL/GenBank/DDBJ databases">
        <title>Pervasive Adenine N6-methylation of Active Genes in Fungi.</title>
        <authorList>
            <consortium name="DOE Joint Genome Institute"/>
            <person name="Mondo S.J."/>
            <person name="Dannebaum R.O."/>
            <person name="Kuo R.C."/>
            <person name="Labutti K."/>
            <person name="Haridas S."/>
            <person name="Kuo A."/>
            <person name="Salamov A."/>
            <person name="Ahrendt S.R."/>
            <person name="Lipzen A."/>
            <person name="Sullivan W."/>
            <person name="Andreopoulos W.B."/>
            <person name="Clum A."/>
            <person name="Lindquist E."/>
            <person name="Daum C."/>
            <person name="Ramamoorthy G.K."/>
            <person name="Gryganskyi A."/>
            <person name="Culley D."/>
            <person name="Magnuson J.K."/>
            <person name="James T.Y."/>
            <person name="O'Malley M.A."/>
            <person name="Stajich J.E."/>
            <person name="Spatafora J.W."/>
            <person name="Visel A."/>
            <person name="Grigoriev I.V."/>
        </authorList>
    </citation>
    <scope>NUCLEOTIDE SEQUENCE [LARGE SCALE GENOMIC DNA]</scope>
    <source>
        <strain evidence="1 2">ATCC 12442</strain>
    </source>
</reference>
<sequence>MVFPGIAALRKFEQQAREVIRERDSFPLWKVIRHLLDQARFTPMRGYSLLTPFDLPTPAAHEYAVVRIYSGI</sequence>
<protein>
    <submittedName>
        <fullName evidence="1">Uncharacterized protein</fullName>
    </submittedName>
</protein>
<name>A0A1Y1WCX0_9FUNG</name>
<dbReference type="AlphaFoldDB" id="A0A1Y1WCX0"/>
<accession>A0A1Y1WCX0</accession>
<dbReference type="RefSeq" id="XP_040744807.1">
    <property type="nucleotide sequence ID" value="XM_040887035.1"/>
</dbReference>
<organism evidence="1 2">
    <name type="scientific">Linderina pennispora</name>
    <dbReference type="NCBI Taxonomy" id="61395"/>
    <lineage>
        <taxon>Eukaryota</taxon>
        <taxon>Fungi</taxon>
        <taxon>Fungi incertae sedis</taxon>
        <taxon>Zoopagomycota</taxon>
        <taxon>Kickxellomycotina</taxon>
        <taxon>Kickxellomycetes</taxon>
        <taxon>Kickxellales</taxon>
        <taxon>Kickxellaceae</taxon>
        <taxon>Linderina</taxon>
    </lineage>
</organism>
<comment type="caution">
    <text evidence="1">The sequence shown here is derived from an EMBL/GenBank/DDBJ whole genome shotgun (WGS) entry which is preliminary data.</text>
</comment>
<evidence type="ECO:0000313" key="1">
    <source>
        <dbReference type="EMBL" id="ORX71292.1"/>
    </source>
</evidence>